<comment type="caution">
    <text evidence="2">The sequence shown here is derived from an EMBL/GenBank/DDBJ whole genome shotgun (WGS) entry which is preliminary data.</text>
</comment>
<keyword evidence="3" id="KW-1185">Reference proteome</keyword>
<gene>
    <name evidence="2" type="ORF">CPLU01_05898</name>
</gene>
<organism evidence="2 3">
    <name type="scientific">Colletotrichum plurivorum</name>
    <dbReference type="NCBI Taxonomy" id="2175906"/>
    <lineage>
        <taxon>Eukaryota</taxon>
        <taxon>Fungi</taxon>
        <taxon>Dikarya</taxon>
        <taxon>Ascomycota</taxon>
        <taxon>Pezizomycotina</taxon>
        <taxon>Sordariomycetes</taxon>
        <taxon>Hypocreomycetidae</taxon>
        <taxon>Glomerellales</taxon>
        <taxon>Glomerellaceae</taxon>
        <taxon>Colletotrichum</taxon>
        <taxon>Colletotrichum orchidearum species complex</taxon>
    </lineage>
</organism>
<name>A0A8H6KK17_9PEZI</name>
<sequence>MRSYQALTLLAAALVPLAQGGTVCLTRGSKALLLESVGNRMDVWPIQGNPCEDDSYNWFDEEDDGDDPCAVLPQTVTICDKQARLVKLEGEGYFPIDGGDSDCGVRLEIDGEEYDGTIIRRRGICDNTCGGTTSEGVISWGSVAFEDVPICAPADPIEW</sequence>
<dbReference type="Proteomes" id="UP000654918">
    <property type="component" value="Unassembled WGS sequence"/>
</dbReference>
<evidence type="ECO:0000256" key="1">
    <source>
        <dbReference type="SAM" id="SignalP"/>
    </source>
</evidence>
<evidence type="ECO:0000313" key="3">
    <source>
        <dbReference type="Proteomes" id="UP000654918"/>
    </source>
</evidence>
<keyword evidence="1" id="KW-0732">Signal</keyword>
<proteinExistence type="predicted"/>
<reference evidence="2" key="1">
    <citation type="journal article" date="2020" name="Phytopathology">
        <title>Genome Sequence Resources of Colletotrichum truncatum, C. plurivorum, C. musicola, and C. sojae: Four Species Pathogenic to Soybean (Glycine max).</title>
        <authorList>
            <person name="Rogerio F."/>
            <person name="Boufleur T.R."/>
            <person name="Ciampi-Guillardi M."/>
            <person name="Sukno S.A."/>
            <person name="Thon M.R."/>
            <person name="Massola Junior N.S."/>
            <person name="Baroncelli R."/>
        </authorList>
    </citation>
    <scope>NUCLEOTIDE SEQUENCE</scope>
    <source>
        <strain evidence="2">LFN00145</strain>
    </source>
</reference>
<feature type="chain" id="PRO_5034286699" evidence="1">
    <location>
        <begin position="21"/>
        <end position="159"/>
    </location>
</feature>
<protein>
    <submittedName>
        <fullName evidence="2">Uncharacterized protein</fullName>
    </submittedName>
</protein>
<evidence type="ECO:0000313" key="2">
    <source>
        <dbReference type="EMBL" id="KAF6832949.1"/>
    </source>
</evidence>
<dbReference type="EMBL" id="WIGO01000064">
    <property type="protein sequence ID" value="KAF6832949.1"/>
    <property type="molecule type" value="Genomic_DNA"/>
</dbReference>
<feature type="signal peptide" evidence="1">
    <location>
        <begin position="1"/>
        <end position="20"/>
    </location>
</feature>
<dbReference type="AlphaFoldDB" id="A0A8H6KK17"/>
<accession>A0A8H6KK17</accession>